<evidence type="ECO:0000256" key="3">
    <source>
        <dbReference type="ARBA" id="ARBA00022777"/>
    </source>
</evidence>
<protein>
    <recommendedName>
        <fullName evidence="8">Carbohydrate kinase FGGY C-terminal domain-containing protein</fullName>
    </recommendedName>
</protein>
<gene>
    <name evidence="6" type="primary">ABSGL_09729.1 scaffold 11617</name>
</gene>
<dbReference type="CDD" id="cd07782">
    <property type="entry name" value="ASKHA_NBD_FGGY_D-RBK"/>
    <property type="match status" value="1"/>
</dbReference>
<dbReference type="NCBIfam" id="TIGR01315">
    <property type="entry name" value="5C_CHO_kinase"/>
    <property type="match status" value="1"/>
</dbReference>
<dbReference type="AlphaFoldDB" id="A0A163K329"/>
<dbReference type="Pfam" id="PF00370">
    <property type="entry name" value="FGGY_N"/>
    <property type="match status" value="1"/>
</dbReference>
<dbReference type="GO" id="GO:0005737">
    <property type="term" value="C:cytoplasm"/>
    <property type="evidence" value="ECO:0007669"/>
    <property type="project" value="TreeGrafter"/>
</dbReference>
<dbReference type="GO" id="GO:0019321">
    <property type="term" value="P:pentose metabolic process"/>
    <property type="evidence" value="ECO:0007669"/>
    <property type="project" value="TreeGrafter"/>
</dbReference>
<feature type="domain" description="Carbohydrate kinase FGGY C-terminal" evidence="5">
    <location>
        <begin position="332"/>
        <end position="544"/>
    </location>
</feature>
<dbReference type="OMA" id="HKAMWHE"/>
<sequence>MAALSVQPLWTLSISGTETQPTVLALVRRLRQANTLRTMAYYVGIDVGTGSARAAVIDDQGRWKGHCVQPIQTHHPSPTIYEQSSEDIWTKISQAVRTAVSLAGVTPHDIKGIGFDATCSLVVLDQSSSPQSVDQASGFTDHPWNVILWADHRAIDQADRINQTHHSVLQYVGGTISPEMQIPKTLWLKENLPRERWDAIGHLMDLPDYLTWRATDHLARSTCSLTCKFSHLPRGVSTTEGGWDRGYFDLIGLGCLVDENWRRLGGRPGHEDDVLHAGDCVGNGLTEQAAMDLGLLPGTPVGSAVIDAYAGAVATLGASATKLDHDAMSNRLAIICGTSSCHIAMSPQPLFVPGVWGPYHSVLLPNMWCAEGGQSSTGQLIDYTLKSHTAYQDALELATKKNITIYTFLDDHLTTLKQKQGLAAIDFLTEKLHIYPDFHGNRSPLADPTLRGAIVGLTLDHGIDDLALRYLATLQSIACQTRHIVDIMNQHGYTIDTLCLSGGLCKNKVFVQLHADVTQCKVILPEEIEGAVVIGAAILGAKAAAGNTSLWQVMRQLTRAGEEVLPRTDPAIQTLYDKRYRVFGELLKDQKKYVDIMAP</sequence>
<dbReference type="Pfam" id="PF02782">
    <property type="entry name" value="FGGY_C"/>
    <property type="match status" value="1"/>
</dbReference>
<proteinExistence type="inferred from homology"/>
<accession>A0A163K329</accession>
<feature type="domain" description="Carbohydrate kinase FGGY N-terminal" evidence="4">
    <location>
        <begin position="41"/>
        <end position="313"/>
    </location>
</feature>
<dbReference type="InParanoid" id="A0A163K329"/>
<dbReference type="InterPro" id="IPR043129">
    <property type="entry name" value="ATPase_NBD"/>
</dbReference>
<evidence type="ECO:0008006" key="8">
    <source>
        <dbReference type="Google" id="ProtNLM"/>
    </source>
</evidence>
<evidence type="ECO:0000259" key="5">
    <source>
        <dbReference type="Pfam" id="PF02782"/>
    </source>
</evidence>
<reference evidence="6" key="1">
    <citation type="submission" date="2016-04" db="EMBL/GenBank/DDBJ databases">
        <authorList>
            <person name="Evans L.H."/>
            <person name="Alamgir A."/>
            <person name="Owens N."/>
            <person name="Weber N.D."/>
            <person name="Virtaneva K."/>
            <person name="Barbian K."/>
            <person name="Babar A."/>
            <person name="Rosenke K."/>
        </authorList>
    </citation>
    <scope>NUCLEOTIDE SEQUENCE [LARGE SCALE GENOMIC DNA]</scope>
    <source>
        <strain evidence="6">CBS 101.48</strain>
    </source>
</reference>
<dbReference type="SUPFAM" id="SSF53067">
    <property type="entry name" value="Actin-like ATPase domain"/>
    <property type="match status" value="2"/>
</dbReference>
<name>A0A163K329_ABSGL</name>
<comment type="similarity">
    <text evidence="1">Belongs to the FGGY kinase family.</text>
</comment>
<dbReference type="Gene3D" id="3.30.420.40">
    <property type="match status" value="1"/>
</dbReference>
<organism evidence="6">
    <name type="scientific">Absidia glauca</name>
    <name type="common">Pin mould</name>
    <dbReference type="NCBI Taxonomy" id="4829"/>
    <lineage>
        <taxon>Eukaryota</taxon>
        <taxon>Fungi</taxon>
        <taxon>Fungi incertae sedis</taxon>
        <taxon>Mucoromycota</taxon>
        <taxon>Mucoromycotina</taxon>
        <taxon>Mucoromycetes</taxon>
        <taxon>Mucorales</taxon>
        <taxon>Cunninghamellaceae</taxon>
        <taxon>Absidia</taxon>
    </lineage>
</organism>
<evidence type="ECO:0000313" key="7">
    <source>
        <dbReference type="Proteomes" id="UP000078561"/>
    </source>
</evidence>
<evidence type="ECO:0000256" key="2">
    <source>
        <dbReference type="ARBA" id="ARBA00022679"/>
    </source>
</evidence>
<keyword evidence="3" id="KW-0418">Kinase</keyword>
<dbReference type="InterPro" id="IPR018485">
    <property type="entry name" value="FGGY_C"/>
</dbReference>
<dbReference type="InterPro" id="IPR018484">
    <property type="entry name" value="FGGY_N"/>
</dbReference>
<dbReference type="Gene3D" id="1.20.58.2240">
    <property type="match status" value="1"/>
</dbReference>
<dbReference type="EMBL" id="LT554307">
    <property type="protein sequence ID" value="SAM03873.1"/>
    <property type="molecule type" value="Genomic_DNA"/>
</dbReference>
<keyword evidence="7" id="KW-1185">Reference proteome</keyword>
<dbReference type="InterPro" id="IPR006003">
    <property type="entry name" value="FGGY_RbtK-like"/>
</dbReference>
<dbReference type="OrthoDB" id="203824at2759"/>
<keyword evidence="2" id="KW-0808">Transferase</keyword>
<dbReference type="Proteomes" id="UP000078561">
    <property type="component" value="Unassembled WGS sequence"/>
</dbReference>
<evidence type="ECO:0000313" key="6">
    <source>
        <dbReference type="EMBL" id="SAM03873.1"/>
    </source>
</evidence>
<evidence type="ECO:0000259" key="4">
    <source>
        <dbReference type="Pfam" id="PF00370"/>
    </source>
</evidence>
<dbReference type="GO" id="GO:0019150">
    <property type="term" value="F:D-ribulokinase activity"/>
    <property type="evidence" value="ECO:0007669"/>
    <property type="project" value="TreeGrafter"/>
</dbReference>
<evidence type="ECO:0000256" key="1">
    <source>
        <dbReference type="ARBA" id="ARBA00009156"/>
    </source>
</evidence>
<dbReference type="PANTHER" id="PTHR43435">
    <property type="entry name" value="RIBULOKINASE"/>
    <property type="match status" value="1"/>
</dbReference>
<dbReference type="PANTHER" id="PTHR43435:SF4">
    <property type="entry name" value="FGGY CARBOHYDRATE KINASE DOMAIN-CONTAINING PROTEIN"/>
    <property type="match status" value="1"/>
</dbReference>
<dbReference type="STRING" id="4829.A0A163K329"/>